<comment type="caution">
    <text evidence="13">The sequence shown here is derived from an EMBL/GenBank/DDBJ whole genome shotgun (WGS) entry which is preliminary data.</text>
</comment>
<evidence type="ECO:0000256" key="6">
    <source>
        <dbReference type="ARBA" id="ARBA00022833"/>
    </source>
</evidence>
<dbReference type="GO" id="GO:0030574">
    <property type="term" value="P:collagen catabolic process"/>
    <property type="evidence" value="ECO:0007669"/>
    <property type="project" value="TreeGrafter"/>
</dbReference>
<dbReference type="AlphaFoldDB" id="A0A8J2JRU4"/>
<feature type="repeat" description="Hemopexin" evidence="9">
    <location>
        <begin position="492"/>
        <end position="540"/>
    </location>
</feature>
<evidence type="ECO:0000259" key="12">
    <source>
        <dbReference type="SMART" id="SM00235"/>
    </source>
</evidence>
<dbReference type="CDD" id="cd04278">
    <property type="entry name" value="ZnMc_MMP"/>
    <property type="match status" value="1"/>
</dbReference>
<gene>
    <name evidence="13" type="ORF">AFUS01_LOCUS12814</name>
</gene>
<dbReference type="SMART" id="SM00235">
    <property type="entry name" value="ZnMc"/>
    <property type="match status" value="1"/>
</dbReference>
<evidence type="ECO:0000256" key="10">
    <source>
        <dbReference type="SAM" id="MobiDB-lite"/>
    </source>
</evidence>
<dbReference type="GO" id="GO:0006508">
    <property type="term" value="P:proteolysis"/>
    <property type="evidence" value="ECO:0007669"/>
    <property type="project" value="UniProtKB-KW"/>
</dbReference>
<dbReference type="GO" id="GO:0030198">
    <property type="term" value="P:extracellular matrix organization"/>
    <property type="evidence" value="ECO:0007669"/>
    <property type="project" value="TreeGrafter"/>
</dbReference>
<dbReference type="GO" id="GO:0004222">
    <property type="term" value="F:metalloendopeptidase activity"/>
    <property type="evidence" value="ECO:0007669"/>
    <property type="project" value="InterPro"/>
</dbReference>
<feature type="repeat" description="Hemopexin" evidence="9">
    <location>
        <begin position="543"/>
        <end position="587"/>
    </location>
</feature>
<dbReference type="SMART" id="SM00120">
    <property type="entry name" value="HX"/>
    <property type="match status" value="4"/>
</dbReference>
<accession>A0A8J2JRU4</accession>
<dbReference type="InterPro" id="IPR001818">
    <property type="entry name" value="Pept_M10_metallopeptidase"/>
</dbReference>
<dbReference type="PANTHER" id="PTHR10201">
    <property type="entry name" value="MATRIX METALLOPROTEINASE"/>
    <property type="match status" value="1"/>
</dbReference>
<dbReference type="Pfam" id="PF01471">
    <property type="entry name" value="PG_binding_1"/>
    <property type="match status" value="1"/>
</dbReference>
<keyword evidence="11" id="KW-0732">Signal</keyword>
<evidence type="ECO:0000256" key="1">
    <source>
        <dbReference type="ARBA" id="ARBA00001947"/>
    </source>
</evidence>
<reference evidence="13" key="1">
    <citation type="submission" date="2021-06" db="EMBL/GenBank/DDBJ databases">
        <authorList>
            <person name="Hodson N. C."/>
            <person name="Mongue J. A."/>
            <person name="Jaron S. K."/>
        </authorList>
    </citation>
    <scope>NUCLEOTIDE SEQUENCE</scope>
</reference>
<evidence type="ECO:0000256" key="11">
    <source>
        <dbReference type="SAM" id="SignalP"/>
    </source>
</evidence>
<feature type="chain" id="PRO_5035314556" description="Peptidase metallopeptidase domain-containing protein" evidence="11">
    <location>
        <begin position="19"/>
        <end position="587"/>
    </location>
</feature>
<dbReference type="OrthoDB" id="406838at2759"/>
<dbReference type="PANTHER" id="PTHR10201:SF169">
    <property type="entry name" value="MATRIX METALLOPROTEINASE-16-LIKE PROTEIN"/>
    <property type="match status" value="1"/>
</dbReference>
<evidence type="ECO:0000313" key="14">
    <source>
        <dbReference type="Proteomes" id="UP000708208"/>
    </source>
</evidence>
<comment type="similarity">
    <text evidence="2">Belongs to the peptidase M10A family.</text>
</comment>
<dbReference type="EMBL" id="CAJVCH010102291">
    <property type="protein sequence ID" value="CAG7723747.1"/>
    <property type="molecule type" value="Genomic_DNA"/>
</dbReference>
<feature type="domain" description="Peptidase metallopeptidase" evidence="12">
    <location>
        <begin position="117"/>
        <end position="287"/>
    </location>
</feature>
<sequence length="587" mass="66214">MKTLLILTAIISVAHVGSRPIGNDDNSLDPAPHGPVATIDFLRKYGYLESGSSNSSETIYTEEKIREGISLMQKFGGLEPTGILDNSTLQLLTKSRCGVADVVQSNDHKRTRRFAIASKGWNKRTLTYSFQNWSPKIGQESAIKDMTKAFNVWADYSNLRFKQKPANTDADILISFRRGYHGDSYPFDGKGHVLAHAYYPNDYEGLAGDVHFDEDEDWWSSSGQPTDKLEHPISFVDVAAHELGHSLGLSHSTDQESIMFPYYQGKLGKTPALGYDDILAMYQLYIQRDIPVGNESDNEEDDGMDRYTSSTSRPTVRPSMTTTTTRPRPTTQVSKVTTSPTITTTTERTTTRPSTAPPTRSTTSSSTSSENENSDSNEDKSVETDYEKSVKNICSNVPFKITFLRNEIFVFRGQYMWRLAVRGAPPPPAYPVTINHLFSPLSHLQRVDAAYERDLDGQLIFFSGSNYWELDGTTASPESPKPLTELGLPSTLKKLDAAFVWEKNGLTYFFSGHQYWRYNETTKKVDDGYPLSMERWGGVPTPVDSVLRWKDGKTYFFQGDDFWRFDDVAVFVEEHFPLKTKSYWFGC</sequence>
<keyword evidence="7" id="KW-0482">Metalloprotease</keyword>
<evidence type="ECO:0000256" key="7">
    <source>
        <dbReference type="ARBA" id="ARBA00023049"/>
    </source>
</evidence>
<evidence type="ECO:0000256" key="2">
    <source>
        <dbReference type="ARBA" id="ARBA00010370"/>
    </source>
</evidence>
<dbReference type="InterPro" id="IPR033739">
    <property type="entry name" value="M10A_MMP"/>
</dbReference>
<keyword evidence="3" id="KW-0645">Protease</keyword>
<dbReference type="FunFam" id="2.110.10.10:FF:000005">
    <property type="entry name" value="Stromelysin-3 preproprotein"/>
    <property type="match status" value="1"/>
</dbReference>
<evidence type="ECO:0000313" key="13">
    <source>
        <dbReference type="EMBL" id="CAG7723747.1"/>
    </source>
</evidence>
<dbReference type="InterPro" id="IPR018487">
    <property type="entry name" value="Hemopexin-like_repeat"/>
</dbReference>
<dbReference type="Proteomes" id="UP000708208">
    <property type="component" value="Unassembled WGS sequence"/>
</dbReference>
<proteinExistence type="inferred from homology"/>
<feature type="compositionally biased region" description="Low complexity" evidence="10">
    <location>
        <begin position="308"/>
        <end position="371"/>
    </location>
</feature>
<dbReference type="InterPro" id="IPR000585">
    <property type="entry name" value="Hemopexin-like_dom"/>
</dbReference>
<dbReference type="GO" id="GO:0005615">
    <property type="term" value="C:extracellular space"/>
    <property type="evidence" value="ECO:0007669"/>
    <property type="project" value="TreeGrafter"/>
</dbReference>
<dbReference type="InterPro" id="IPR002477">
    <property type="entry name" value="Peptidoglycan-bd-like"/>
</dbReference>
<keyword evidence="8" id="KW-0865">Zymogen</keyword>
<dbReference type="GO" id="GO:0008270">
    <property type="term" value="F:zinc ion binding"/>
    <property type="evidence" value="ECO:0007669"/>
    <property type="project" value="InterPro"/>
</dbReference>
<evidence type="ECO:0000256" key="5">
    <source>
        <dbReference type="ARBA" id="ARBA00022801"/>
    </source>
</evidence>
<evidence type="ECO:0000256" key="9">
    <source>
        <dbReference type="PROSITE-ProRule" id="PRU01011"/>
    </source>
</evidence>
<feature type="repeat" description="Hemopexin" evidence="9">
    <location>
        <begin position="444"/>
        <end position="490"/>
    </location>
</feature>
<dbReference type="Pfam" id="PF00413">
    <property type="entry name" value="Peptidase_M10"/>
    <property type="match status" value="1"/>
</dbReference>
<feature type="repeat" description="Hemopexin" evidence="9">
    <location>
        <begin position="390"/>
        <end position="441"/>
    </location>
</feature>
<keyword evidence="4" id="KW-0479">Metal-binding</keyword>
<evidence type="ECO:0000256" key="8">
    <source>
        <dbReference type="ARBA" id="ARBA00023145"/>
    </source>
</evidence>
<dbReference type="InterPro" id="IPR021190">
    <property type="entry name" value="Pept_M10A"/>
</dbReference>
<keyword evidence="5" id="KW-0378">Hydrolase</keyword>
<dbReference type="Pfam" id="PF00045">
    <property type="entry name" value="Hemopexin"/>
    <property type="match status" value="3"/>
</dbReference>
<protein>
    <recommendedName>
        <fullName evidence="12">Peptidase metallopeptidase domain-containing protein</fullName>
    </recommendedName>
</protein>
<feature type="region of interest" description="Disordered" evidence="10">
    <location>
        <begin position="292"/>
        <end position="383"/>
    </location>
</feature>
<evidence type="ECO:0000256" key="4">
    <source>
        <dbReference type="ARBA" id="ARBA00022723"/>
    </source>
</evidence>
<keyword evidence="6" id="KW-0862">Zinc</keyword>
<dbReference type="CDD" id="cd00094">
    <property type="entry name" value="HX"/>
    <property type="match status" value="1"/>
</dbReference>
<keyword evidence="14" id="KW-1185">Reference proteome</keyword>
<dbReference type="PROSITE" id="PS51642">
    <property type="entry name" value="HEMOPEXIN_2"/>
    <property type="match status" value="4"/>
</dbReference>
<dbReference type="PIRSF" id="PIRSF001191">
    <property type="entry name" value="Peptidase_M10A_matrix"/>
    <property type="match status" value="1"/>
</dbReference>
<dbReference type="InterPro" id="IPR006026">
    <property type="entry name" value="Peptidase_Metallo"/>
</dbReference>
<feature type="signal peptide" evidence="11">
    <location>
        <begin position="1"/>
        <end position="18"/>
    </location>
</feature>
<organism evidence="13 14">
    <name type="scientific">Allacma fusca</name>
    <dbReference type="NCBI Taxonomy" id="39272"/>
    <lineage>
        <taxon>Eukaryota</taxon>
        <taxon>Metazoa</taxon>
        <taxon>Ecdysozoa</taxon>
        <taxon>Arthropoda</taxon>
        <taxon>Hexapoda</taxon>
        <taxon>Collembola</taxon>
        <taxon>Symphypleona</taxon>
        <taxon>Sminthuridae</taxon>
        <taxon>Allacma</taxon>
    </lineage>
</organism>
<name>A0A8J2JRU4_9HEXA</name>
<comment type="cofactor">
    <cofactor evidence="1">
        <name>Zn(2+)</name>
        <dbReference type="ChEBI" id="CHEBI:29105"/>
    </cofactor>
</comment>
<evidence type="ECO:0000256" key="3">
    <source>
        <dbReference type="ARBA" id="ARBA00022670"/>
    </source>
</evidence>
<dbReference type="GO" id="GO:0031012">
    <property type="term" value="C:extracellular matrix"/>
    <property type="evidence" value="ECO:0007669"/>
    <property type="project" value="InterPro"/>
</dbReference>